<accession>A0A9W9G3V4</accession>
<sequence length="591" mass="66913">MNIEYVKILPRFHDLIYYSKDLDKLTDLPVLGILHFTFHPGVDIADTQQCAAALWRKSLKYVSTIPGFERLLWSLVNDTSTSESSCQQVVVLIQWNGVPGWKLFQLSLGFSMMLGYIAQASNRCIQHTLPLEIPSSCYLELVSFQFPATPSTPQVDERTEFKVKWDNTFSPPCQAALSEAGLVHAGGEWLERDTDSEDPFFVGLLLWNLGAGGNQSILVNRISPLVENASSTVSVCTNQLAFVSPDDASILQPSDSFTGCEISKIRHPAFQKPVQPRYSLHEDLGTPGTSVGKDICHVESMSLARQRPPERIAAGPAGAWYRASTISQHHIPLQARLQFLPQSLIKTGTYMISFWARRGKQHVQSSFEALRMRLWKLGDCPLLKWGDDPVKEMDWAKILLFIDLSNPVQSNEDTYSLLQQYLQEFSEISGDDIQYLQHRMTASPQFVGKCSDADITFYEMPSDENDRRAFRYAMMNYGETLNQQVIQGSKSSPWSALEERCSSWVPVNPRFTGGDEIGPLSFASVFSPQKEGAREEWYNDFAERAQTQYDLLGHIVDLMRTLCTSIENYYVIFENEDPWMEADKLEKSKRT</sequence>
<dbReference type="RefSeq" id="XP_056479553.1">
    <property type="nucleotide sequence ID" value="XM_056614512.1"/>
</dbReference>
<dbReference type="OrthoDB" id="5153884at2759"/>
<protein>
    <submittedName>
        <fullName evidence="1">Uncharacterized protein</fullName>
    </submittedName>
</protein>
<organism evidence="1 2">
    <name type="scientific">Penicillium argentinense</name>
    <dbReference type="NCBI Taxonomy" id="1131581"/>
    <lineage>
        <taxon>Eukaryota</taxon>
        <taxon>Fungi</taxon>
        <taxon>Dikarya</taxon>
        <taxon>Ascomycota</taxon>
        <taxon>Pezizomycotina</taxon>
        <taxon>Eurotiomycetes</taxon>
        <taxon>Eurotiomycetidae</taxon>
        <taxon>Eurotiales</taxon>
        <taxon>Aspergillaceae</taxon>
        <taxon>Penicillium</taxon>
    </lineage>
</organism>
<dbReference type="AlphaFoldDB" id="A0A9W9G3V4"/>
<evidence type="ECO:0000313" key="1">
    <source>
        <dbReference type="EMBL" id="KAJ5111483.1"/>
    </source>
</evidence>
<reference evidence="1" key="2">
    <citation type="journal article" date="2023" name="IMA Fungus">
        <title>Comparative genomic study of the Penicillium genus elucidates a diverse pangenome and 15 lateral gene transfer events.</title>
        <authorList>
            <person name="Petersen C."/>
            <person name="Sorensen T."/>
            <person name="Nielsen M.R."/>
            <person name="Sondergaard T.E."/>
            <person name="Sorensen J.L."/>
            <person name="Fitzpatrick D.A."/>
            <person name="Frisvad J.C."/>
            <person name="Nielsen K.L."/>
        </authorList>
    </citation>
    <scope>NUCLEOTIDE SEQUENCE</scope>
    <source>
        <strain evidence="1">IBT 30761</strain>
    </source>
</reference>
<name>A0A9W9G3V4_9EURO</name>
<proteinExistence type="predicted"/>
<dbReference type="Proteomes" id="UP001149074">
    <property type="component" value="Unassembled WGS sequence"/>
</dbReference>
<evidence type="ECO:0000313" key="2">
    <source>
        <dbReference type="Proteomes" id="UP001149074"/>
    </source>
</evidence>
<comment type="caution">
    <text evidence="1">The sequence shown here is derived from an EMBL/GenBank/DDBJ whole genome shotgun (WGS) entry which is preliminary data.</text>
</comment>
<dbReference type="GeneID" id="81353491"/>
<gene>
    <name evidence="1" type="ORF">N7532_002018</name>
</gene>
<dbReference type="EMBL" id="JAPQKI010000002">
    <property type="protein sequence ID" value="KAJ5111483.1"/>
    <property type="molecule type" value="Genomic_DNA"/>
</dbReference>
<reference evidence="1" key="1">
    <citation type="submission" date="2022-11" db="EMBL/GenBank/DDBJ databases">
        <authorList>
            <person name="Petersen C."/>
        </authorList>
    </citation>
    <scope>NUCLEOTIDE SEQUENCE</scope>
    <source>
        <strain evidence="1">IBT 30761</strain>
    </source>
</reference>
<keyword evidence="2" id="KW-1185">Reference proteome</keyword>